<comment type="caution">
    <text evidence="1">The sequence shown here is derived from an EMBL/GenBank/DDBJ whole genome shotgun (WGS) entry which is preliminary data.</text>
</comment>
<dbReference type="AlphaFoldDB" id="A0AAE1EUH6"/>
<accession>A0AAE1EUH6</accession>
<reference evidence="1" key="1">
    <citation type="submission" date="2023-10" db="EMBL/GenBank/DDBJ databases">
        <title>Genome assemblies of two species of porcelain crab, Petrolisthes cinctipes and Petrolisthes manimaculis (Anomura: Porcellanidae).</title>
        <authorList>
            <person name="Angst P."/>
        </authorList>
    </citation>
    <scope>NUCLEOTIDE SEQUENCE</scope>
    <source>
        <strain evidence="1">PB745_01</strain>
        <tissue evidence="1">Gill</tissue>
    </source>
</reference>
<sequence length="116" mass="13516">MCTVETQEDLERARLFCRGSLEYTGCSTDMIRLHFVYEKYLAFLRSWGFIGYLHKTMFRMALMYALPWVLVGPPTHYQPEVLVGVRPANGTLWKVPIVNRRRNHNPGLKGAKNKKK</sequence>
<dbReference type="EMBL" id="JAWQEG010004465">
    <property type="protein sequence ID" value="KAK3861587.1"/>
    <property type="molecule type" value="Genomic_DNA"/>
</dbReference>
<keyword evidence="2" id="KW-1185">Reference proteome</keyword>
<protein>
    <submittedName>
        <fullName evidence="1">Uncharacterized protein</fullName>
    </submittedName>
</protein>
<evidence type="ECO:0000313" key="2">
    <source>
        <dbReference type="Proteomes" id="UP001286313"/>
    </source>
</evidence>
<name>A0AAE1EUH6_PETCI</name>
<gene>
    <name evidence="1" type="ORF">Pcinc_032499</name>
</gene>
<organism evidence="1 2">
    <name type="scientific">Petrolisthes cinctipes</name>
    <name type="common">Flat porcelain crab</name>
    <dbReference type="NCBI Taxonomy" id="88211"/>
    <lineage>
        <taxon>Eukaryota</taxon>
        <taxon>Metazoa</taxon>
        <taxon>Ecdysozoa</taxon>
        <taxon>Arthropoda</taxon>
        <taxon>Crustacea</taxon>
        <taxon>Multicrustacea</taxon>
        <taxon>Malacostraca</taxon>
        <taxon>Eumalacostraca</taxon>
        <taxon>Eucarida</taxon>
        <taxon>Decapoda</taxon>
        <taxon>Pleocyemata</taxon>
        <taxon>Anomura</taxon>
        <taxon>Galatheoidea</taxon>
        <taxon>Porcellanidae</taxon>
        <taxon>Petrolisthes</taxon>
    </lineage>
</organism>
<proteinExistence type="predicted"/>
<evidence type="ECO:0000313" key="1">
    <source>
        <dbReference type="EMBL" id="KAK3861587.1"/>
    </source>
</evidence>
<dbReference type="Proteomes" id="UP001286313">
    <property type="component" value="Unassembled WGS sequence"/>
</dbReference>